<dbReference type="AlphaFoldDB" id="A0A067L482"/>
<evidence type="ECO:0000256" key="1">
    <source>
        <dbReference type="SAM" id="MobiDB-lite"/>
    </source>
</evidence>
<accession>A0A067L482</accession>
<protein>
    <submittedName>
        <fullName evidence="2">Uncharacterized protein</fullName>
    </submittedName>
</protein>
<dbReference type="EMBL" id="KK914277">
    <property type="protein sequence ID" value="KDP43256.1"/>
    <property type="molecule type" value="Genomic_DNA"/>
</dbReference>
<organism evidence="2 3">
    <name type="scientific">Jatropha curcas</name>
    <name type="common">Barbados nut</name>
    <dbReference type="NCBI Taxonomy" id="180498"/>
    <lineage>
        <taxon>Eukaryota</taxon>
        <taxon>Viridiplantae</taxon>
        <taxon>Streptophyta</taxon>
        <taxon>Embryophyta</taxon>
        <taxon>Tracheophyta</taxon>
        <taxon>Spermatophyta</taxon>
        <taxon>Magnoliopsida</taxon>
        <taxon>eudicotyledons</taxon>
        <taxon>Gunneridae</taxon>
        <taxon>Pentapetalae</taxon>
        <taxon>rosids</taxon>
        <taxon>fabids</taxon>
        <taxon>Malpighiales</taxon>
        <taxon>Euphorbiaceae</taxon>
        <taxon>Crotonoideae</taxon>
        <taxon>Jatropheae</taxon>
        <taxon>Jatropha</taxon>
    </lineage>
</organism>
<sequence>MEKTPAPPVENVEGVGTSADKLMPTPLDVSALDPQPAAMLTQAYNDFTAILQRLMAKPVIQFPLEGRRHINIVAEGENIANKTVGENMEEEDSSWHTET</sequence>
<reference evidence="2 3" key="1">
    <citation type="journal article" date="2014" name="PLoS ONE">
        <title>Global Analysis of Gene Expression Profiles in Physic Nut (Jatropha curcas L.) Seedlings Exposed to Salt Stress.</title>
        <authorList>
            <person name="Zhang L."/>
            <person name="Zhang C."/>
            <person name="Wu P."/>
            <person name="Chen Y."/>
            <person name="Li M."/>
            <person name="Jiang H."/>
            <person name="Wu G."/>
        </authorList>
    </citation>
    <scope>NUCLEOTIDE SEQUENCE [LARGE SCALE GENOMIC DNA]</scope>
    <source>
        <strain evidence="3">cv. GZQX0401</strain>
        <tissue evidence="2">Young leaves</tissue>
    </source>
</reference>
<keyword evidence="3" id="KW-1185">Reference proteome</keyword>
<evidence type="ECO:0000313" key="3">
    <source>
        <dbReference type="Proteomes" id="UP000027138"/>
    </source>
</evidence>
<proteinExistence type="predicted"/>
<feature type="region of interest" description="Disordered" evidence="1">
    <location>
        <begin position="1"/>
        <end position="21"/>
    </location>
</feature>
<gene>
    <name evidence="2" type="ORF">JCGZ_22808</name>
</gene>
<dbReference type="Proteomes" id="UP000027138">
    <property type="component" value="Unassembled WGS sequence"/>
</dbReference>
<name>A0A067L482_JATCU</name>
<evidence type="ECO:0000313" key="2">
    <source>
        <dbReference type="EMBL" id="KDP43256.1"/>
    </source>
</evidence>